<evidence type="ECO:0000313" key="2">
    <source>
        <dbReference type="Proteomes" id="UP000646478"/>
    </source>
</evidence>
<gene>
    <name evidence="1" type="ORF">GCM10011491_41190</name>
</gene>
<evidence type="ECO:0000313" key="1">
    <source>
        <dbReference type="EMBL" id="GGB08986.1"/>
    </source>
</evidence>
<protein>
    <submittedName>
        <fullName evidence="1">Uncharacterized protein</fullName>
    </submittedName>
</protein>
<reference evidence="1" key="1">
    <citation type="journal article" date="2014" name="Int. J. Syst. Evol. Microbiol.">
        <title>Complete genome sequence of Corynebacterium casei LMG S-19264T (=DSM 44701T), isolated from a smear-ripened cheese.</title>
        <authorList>
            <consortium name="US DOE Joint Genome Institute (JGI-PGF)"/>
            <person name="Walter F."/>
            <person name="Albersmeier A."/>
            <person name="Kalinowski J."/>
            <person name="Ruckert C."/>
        </authorList>
    </citation>
    <scope>NUCLEOTIDE SEQUENCE</scope>
    <source>
        <strain evidence="1">CGMCC 1.15082</strain>
    </source>
</reference>
<proteinExistence type="predicted"/>
<reference evidence="1" key="2">
    <citation type="submission" date="2020-09" db="EMBL/GenBank/DDBJ databases">
        <authorList>
            <person name="Sun Q."/>
            <person name="Zhou Y."/>
        </authorList>
    </citation>
    <scope>NUCLEOTIDE SEQUENCE</scope>
    <source>
        <strain evidence="1">CGMCC 1.15082</strain>
    </source>
</reference>
<name>A0A916SNH6_9HYPH</name>
<dbReference type="AlphaFoldDB" id="A0A916SNH6"/>
<dbReference type="Proteomes" id="UP000646478">
    <property type="component" value="Unassembled WGS sequence"/>
</dbReference>
<organism evidence="1 2">
    <name type="scientific">Brucella endophytica</name>
    <dbReference type="NCBI Taxonomy" id="1963359"/>
    <lineage>
        <taxon>Bacteria</taxon>
        <taxon>Pseudomonadati</taxon>
        <taxon>Pseudomonadota</taxon>
        <taxon>Alphaproteobacteria</taxon>
        <taxon>Hyphomicrobiales</taxon>
        <taxon>Brucellaceae</taxon>
        <taxon>Brucella/Ochrobactrum group</taxon>
        <taxon>Brucella</taxon>
    </lineage>
</organism>
<accession>A0A916SNH6</accession>
<dbReference type="RefSeq" id="WP_188826080.1">
    <property type="nucleotide sequence ID" value="NZ_BMHH01000026.1"/>
</dbReference>
<sequence length="139" mass="15326">MSVTAYFLKAFDRTLQSVSLPDGKAQIETIIRLIGCKQLDIAKVDGHFVFCERGLADGMPCVTVIDGYLEPIAGNLIITGTDEDEEIINPSAPIQAFAERITLVHPVIDPVFLTGSGSRRCRFHLRMHDCRPTVIAKLN</sequence>
<dbReference type="EMBL" id="BMHH01000026">
    <property type="protein sequence ID" value="GGB08986.1"/>
    <property type="molecule type" value="Genomic_DNA"/>
</dbReference>
<comment type="caution">
    <text evidence="1">The sequence shown here is derived from an EMBL/GenBank/DDBJ whole genome shotgun (WGS) entry which is preliminary data.</text>
</comment>
<keyword evidence="2" id="KW-1185">Reference proteome</keyword>